<keyword evidence="2" id="KW-0677">Repeat</keyword>
<accession>A0AAE8W1A7</accession>
<comment type="caution">
    <text evidence="5">The sequence shown here is derived from an EMBL/GenBank/DDBJ whole genome shotgun (WGS) entry which is preliminary data.</text>
</comment>
<dbReference type="PANTHER" id="PTHR22847">
    <property type="entry name" value="WD40 REPEAT PROTEIN"/>
    <property type="match status" value="1"/>
</dbReference>
<dbReference type="SMART" id="SM00320">
    <property type="entry name" value="WD40"/>
    <property type="match status" value="9"/>
</dbReference>
<dbReference type="PROSITE" id="PS50082">
    <property type="entry name" value="WD_REPEATS_2"/>
    <property type="match status" value="4"/>
</dbReference>
<dbReference type="PANTHER" id="PTHR22847:SF637">
    <property type="entry name" value="WD REPEAT DOMAIN 5B"/>
    <property type="match status" value="1"/>
</dbReference>
<dbReference type="EMBL" id="SPAZ01000191">
    <property type="protein sequence ID" value="TQE30524.1"/>
    <property type="molecule type" value="Genomic_DNA"/>
</dbReference>
<feature type="repeat" description="WD" evidence="3">
    <location>
        <begin position="1058"/>
        <end position="1093"/>
    </location>
</feature>
<dbReference type="InterPro" id="IPR036322">
    <property type="entry name" value="WD40_repeat_dom_sf"/>
</dbReference>
<feature type="repeat" description="WD" evidence="3">
    <location>
        <begin position="1335"/>
        <end position="1370"/>
    </location>
</feature>
<gene>
    <name evidence="5" type="ORF">Sipo8835_23145</name>
</gene>
<dbReference type="InterPro" id="IPR020472">
    <property type="entry name" value="WD40_PAC1"/>
</dbReference>
<evidence type="ECO:0000256" key="2">
    <source>
        <dbReference type="ARBA" id="ARBA00022737"/>
    </source>
</evidence>
<dbReference type="Proteomes" id="UP000318720">
    <property type="component" value="Unassembled WGS sequence"/>
</dbReference>
<name>A0AAE8W1A7_9ACTN</name>
<dbReference type="InterPro" id="IPR027417">
    <property type="entry name" value="P-loop_NTPase"/>
</dbReference>
<dbReference type="PROSITE" id="PS50294">
    <property type="entry name" value="WD_REPEATS_REGION"/>
    <property type="match status" value="4"/>
</dbReference>
<dbReference type="Gene3D" id="3.40.50.300">
    <property type="entry name" value="P-loop containing nucleotide triphosphate hydrolases"/>
    <property type="match status" value="1"/>
</dbReference>
<protein>
    <recommendedName>
        <fullName evidence="4">Nephrocystin 3-like N-terminal domain-containing protein</fullName>
    </recommendedName>
</protein>
<reference evidence="5 6" key="1">
    <citation type="submission" date="2019-03" db="EMBL/GenBank/DDBJ databases">
        <title>Comparative genomic analyses of the sweetpotato soil rot pathogen, Streptomyces ipomoeae.</title>
        <authorList>
            <person name="Ruschel Soares N."/>
            <person name="Badger J.H."/>
            <person name="Huguet-Tapia J.C."/>
            <person name="Clark C.A."/>
            <person name="Pettis G.S."/>
        </authorList>
    </citation>
    <scope>NUCLEOTIDE SEQUENCE [LARGE SCALE GENOMIC DNA]</scope>
    <source>
        <strain evidence="5 6">88-35</strain>
    </source>
</reference>
<evidence type="ECO:0000313" key="6">
    <source>
        <dbReference type="Proteomes" id="UP000318720"/>
    </source>
</evidence>
<feature type="repeat" description="WD" evidence="3">
    <location>
        <begin position="1196"/>
        <end position="1240"/>
    </location>
</feature>
<evidence type="ECO:0000313" key="5">
    <source>
        <dbReference type="EMBL" id="TQE30524.1"/>
    </source>
</evidence>
<dbReference type="CDD" id="cd00200">
    <property type="entry name" value="WD40"/>
    <property type="match status" value="2"/>
</dbReference>
<dbReference type="SUPFAM" id="SSF52540">
    <property type="entry name" value="P-loop containing nucleoside triphosphate hydrolases"/>
    <property type="match status" value="1"/>
</dbReference>
<dbReference type="SUPFAM" id="SSF50978">
    <property type="entry name" value="WD40 repeat-like"/>
    <property type="match status" value="2"/>
</dbReference>
<evidence type="ECO:0000256" key="1">
    <source>
        <dbReference type="ARBA" id="ARBA00022574"/>
    </source>
</evidence>
<dbReference type="PRINTS" id="PR00320">
    <property type="entry name" value="GPROTEINBRPT"/>
</dbReference>
<keyword evidence="1 3" id="KW-0853">WD repeat</keyword>
<dbReference type="RefSeq" id="WP_141583546.1">
    <property type="nucleotide sequence ID" value="NZ_SPAZ01000191.1"/>
</dbReference>
<evidence type="ECO:0000259" key="4">
    <source>
        <dbReference type="Pfam" id="PF24883"/>
    </source>
</evidence>
<dbReference type="InterPro" id="IPR015943">
    <property type="entry name" value="WD40/YVTN_repeat-like_dom_sf"/>
</dbReference>
<sequence>MARDTEGRRPLQYFPVDISRYRHHAPLNAQAEVEGVAEILAPFGAKIDAWNIDGDDYRGADAVERRLRAWADPQTRGDTFLYWVGHGASDGQSALLAHALSPRPLTDGGLTPEAIVQYLTARQAHRHARGSWAIVVIDACRSARFVQLLSAKAHADPAGGPRNVLLVSTSEEGVANLGRFRKALSTALTVNFSAENTIDLWALGRELSRNLHGCPVIPHSIDADAALHRTVPAVASALTTPLDLLAEIETVLSTFTEDERRHFVPKASGAELGEQSWYFEGRSDERHQMLTWLKTAHSGLLVVTGPAGSGKSALLGHVLIHTRPELSRLLERAGHLTPLPANTPRPRKSFDAVLHLTGATLSDLVSRMASAAALGTPPSDPSLTVQSNWLYERMRRRRKPFTLLADALDEAQLPLQTANHILRRLAELPHVRVIVGTRRSTKEGPDLPQPDDQNLLDALGVDDSSAVVVNVGRDQEAVTRYVRNRLTNAAHRLGFLGALDNADRFARDIGSLDREFLYARLAVHEIIQNHALFGDLRGLDSLLSSDHRQLFARAVDRLTALSPVNRPLLEALALAQGHGFPLRDGIWAAAATAVSDGLTITDADIEALTRTAAPYLMLDTELGQSVYRLAHRTFAEHFASAHPYDSWHHLVTARLASDANDLLPSAPPNRYLVQYLPAHAALGGSDAWQELARHSRLLDRFDPAAVTANVMRQGFGRKLPSAIAGVVASQHQLATAPPHDRRGIRELATTRYTDQFAPAGQGPAGDDPVPVWSVRWAHMRQHSLHLTLSGHTGPVRAVTSFTGPDGHTLLASSSDDDTVRIWDPATGAQLAAGTCYGRPTSEIAAFTGPNGHVVLATADDQSVLVQDLDGRVTQFFISLSRAHALVAFTRPDGHGLIAASYDDGTVRILDGILREVAVLTGQSDSVRAMAAFTGPDGHDLLAIVASDGHTMWVWDPATGTLTDHSSRALAAAGTTGPGSRTLLAVAGHHDSALMVHIWDPATGALVASLTGRADLVGAAVGFTGPDGRTLLATTADGDGDPSEVRVWDAGTGAQTANLTGHSGPVYAVTGFTGPDGRTLLATGGYDTTVRVWDPAVGAQTSDLASYEVRAVAGFTAPGGQTLLATATASGEDDASTVRVWDPASGAQTASLVDYTGAVRAMAVFTGPDGQTLLAAGGNDNTVQVRDPATGTQMTVLTGHTGEVLKVSAFTGPNGQTFLATGGYDTTVRVWDPSTGTQIAALPGHFGAVHEVAEFTGPDGQTLLATASNLDMTVRVWAPATGALIYALTIRTGRPRTVAGFAGPKGHTLLATTSAEDDATVVRIWDPATGTQTATLTGHTGGVHAVTGFTDPGGRTFLATAGGDGTVRIWDPAADFSLLVVPLGVAVYDIAPIGTDLALATAEGVVLISLNSSAWEPHRQAGHQGNGVWTPQPGSRRQLTDRLLGRRIGAMLMRWRSRHRMSEGRPSRAPDSRR</sequence>
<feature type="repeat" description="WD" evidence="3">
    <location>
        <begin position="788"/>
        <end position="832"/>
    </location>
</feature>
<proteinExistence type="predicted"/>
<feature type="domain" description="Nephrocystin 3-like N-terminal" evidence="4">
    <location>
        <begin position="286"/>
        <end position="428"/>
    </location>
</feature>
<dbReference type="Pfam" id="PF00400">
    <property type="entry name" value="WD40"/>
    <property type="match status" value="5"/>
</dbReference>
<organism evidence="5 6">
    <name type="scientific">Streptomyces ipomoeae</name>
    <dbReference type="NCBI Taxonomy" id="103232"/>
    <lineage>
        <taxon>Bacteria</taxon>
        <taxon>Bacillati</taxon>
        <taxon>Actinomycetota</taxon>
        <taxon>Actinomycetes</taxon>
        <taxon>Kitasatosporales</taxon>
        <taxon>Streptomycetaceae</taxon>
        <taxon>Streptomyces</taxon>
    </lineage>
</organism>
<dbReference type="InterPro" id="IPR056884">
    <property type="entry name" value="NPHP3-like_N"/>
</dbReference>
<dbReference type="Gene3D" id="2.130.10.10">
    <property type="entry name" value="YVTN repeat-like/Quinoprotein amine dehydrogenase"/>
    <property type="match status" value="4"/>
</dbReference>
<evidence type="ECO:0000256" key="3">
    <source>
        <dbReference type="PROSITE-ProRule" id="PRU00221"/>
    </source>
</evidence>
<dbReference type="InterPro" id="IPR001680">
    <property type="entry name" value="WD40_rpt"/>
</dbReference>
<dbReference type="Pfam" id="PF24883">
    <property type="entry name" value="NPHP3_N"/>
    <property type="match status" value="1"/>
</dbReference>